<dbReference type="InterPro" id="IPR036488">
    <property type="entry name" value="DUF1883-like_sf"/>
</dbReference>
<dbReference type="EMBL" id="CP009787">
    <property type="protein sequence ID" value="AJJ11959.1"/>
    <property type="molecule type" value="Genomic_DNA"/>
</dbReference>
<reference evidence="1 2" key="1">
    <citation type="journal article" date="2015" name="Genome Announc.">
        <title>Thirty-Two Complete Genome Assemblies of Nine Yersinia Species, Including Y. pestis, Y. pseudotuberculosis, and Y. enterocolitica.</title>
        <authorList>
            <person name="Johnson S.L."/>
            <person name="Daligault H.E."/>
            <person name="Davenport K.W."/>
            <person name="Jaissle J."/>
            <person name="Frey K.G."/>
            <person name="Ladner J.T."/>
            <person name="Broomall S.M."/>
            <person name="Bishop-Lilly K.A."/>
            <person name="Bruce D.C."/>
            <person name="Coyne S.R."/>
            <person name="Gibbons H.S."/>
            <person name="Lo C.C."/>
            <person name="Munk A.C."/>
            <person name="Rosenzweig C.N."/>
            <person name="Koroleva G.I."/>
            <person name="Palacios G.F."/>
            <person name="Redden C.L."/>
            <person name="Xu Y."/>
            <person name="Minogue T.D."/>
            <person name="Chain P.S."/>
        </authorList>
    </citation>
    <scope>NUCLEOTIDE SEQUENCE [LARGE SCALE GENOMIC DNA]</scope>
    <source>
        <strain evidence="1 2">YRA</strain>
    </source>
</reference>
<dbReference type="Gene3D" id="4.10.1210.10">
    <property type="entry name" value="Atu1913-like"/>
    <property type="match status" value="1"/>
</dbReference>
<dbReference type="RefSeq" id="WP_032815983.1">
    <property type="nucleotide sequence ID" value="NZ_CP009787.1"/>
</dbReference>
<sequence>MEYTYTRLLAPSNSHIKVNANHYSIIMLFNDPDYEIYRSGLKTILQVGFFAKFPAQIKIVEHQILKVGKWWYRNNLPG</sequence>
<evidence type="ECO:0000313" key="1">
    <source>
        <dbReference type="EMBL" id="AJJ11959.1"/>
    </source>
</evidence>
<proteinExistence type="predicted"/>
<dbReference type="Proteomes" id="UP000031914">
    <property type="component" value="Chromosome"/>
</dbReference>
<name>A0ABM5SFD0_YERRO</name>
<gene>
    <name evidence="1" type="ORF">CH64_979</name>
</gene>
<protein>
    <submittedName>
        <fullName evidence="1">Uncharacterized protein</fullName>
    </submittedName>
</protein>
<accession>A0ABM5SFD0</accession>
<keyword evidence="2" id="KW-1185">Reference proteome</keyword>
<organism evidence="1 2">
    <name type="scientific">Yersinia rohdei</name>
    <dbReference type="NCBI Taxonomy" id="29485"/>
    <lineage>
        <taxon>Bacteria</taxon>
        <taxon>Pseudomonadati</taxon>
        <taxon>Pseudomonadota</taxon>
        <taxon>Gammaproteobacteria</taxon>
        <taxon>Enterobacterales</taxon>
        <taxon>Yersiniaceae</taxon>
        <taxon>Yersinia</taxon>
    </lineage>
</organism>
<dbReference type="GeneID" id="45566315"/>
<evidence type="ECO:0000313" key="2">
    <source>
        <dbReference type="Proteomes" id="UP000031914"/>
    </source>
</evidence>